<dbReference type="VEuPathDB" id="GiardiaDB:QR46_2294"/>
<keyword evidence="1" id="KW-0175">Coiled coil</keyword>
<feature type="coiled-coil region" evidence="1">
    <location>
        <begin position="203"/>
        <end position="230"/>
    </location>
</feature>
<evidence type="ECO:0000313" key="3">
    <source>
        <dbReference type="EMBL" id="ESU37606.1"/>
    </source>
</evidence>
<reference evidence="3 4" key="2">
    <citation type="journal article" date="2013" name="Genome Biol. Evol.">
        <title>Genome sequencing of Giardia lamblia genotypes A2 and B isolates (DH and GS) and comparative analysis with the genomes of genotypes A1 and E (WB and Pig).</title>
        <authorList>
            <person name="Adam R.D."/>
            <person name="Dahlstrom E.W."/>
            <person name="Martens C.A."/>
            <person name="Bruno D.P."/>
            <person name="Barbian K.D."/>
            <person name="Ricklefs S.M."/>
            <person name="Hernandez M.M."/>
            <person name="Narla N.P."/>
            <person name="Patel R.B."/>
            <person name="Porcella S.F."/>
            <person name="Nash T.E."/>
        </authorList>
    </citation>
    <scope>NUCLEOTIDE SEQUENCE [LARGE SCALE GENOMIC DNA]</scope>
    <source>
        <strain evidence="3 4">DH</strain>
    </source>
</reference>
<dbReference type="VEuPathDB" id="GiardiaDB:DHA2_152657"/>
<sequence>VASVSISARQGKIKKTPQHFLVLRPSIMLTVPLTFPLDYLYPGETSHNAASVTKLMHRLMQLANTPITEENKTFLLECAKDMQAHSVAYRVAPHIEYLNFLTRHVPKTSEQTEILEIFSSLYLAQRRIGDHINIPQHFHKEDPALSQATKDAISNLCKIADGLAIMLAKTPEMQQRIADLEKLGKSTCKESILAEMECQKAILESVAQAKAALNEAFESLRAEYRTKKDELMVAYREKLDNVVSGQRALFMDAQDVQDTAESENNETDECGAEDPSVDA</sequence>
<comment type="caution">
    <text evidence="3">The sequence shown here is derived from an EMBL/GenBank/DDBJ whole genome shotgun (WGS) entry which is preliminary data.</text>
</comment>
<dbReference type="AlphaFoldDB" id="V6TFR1"/>
<dbReference type="VEuPathDB" id="GiardiaDB:GL50581_2074"/>
<protein>
    <submittedName>
        <fullName evidence="3">Uncharacterized protein</fullName>
    </submittedName>
</protein>
<proteinExistence type="predicted"/>
<name>V6TFR1_GIAIN</name>
<organism evidence="3 4">
    <name type="scientific">Giardia intestinalis</name>
    <name type="common">Giardia lamblia</name>
    <dbReference type="NCBI Taxonomy" id="5741"/>
    <lineage>
        <taxon>Eukaryota</taxon>
        <taxon>Metamonada</taxon>
        <taxon>Diplomonadida</taxon>
        <taxon>Hexamitidae</taxon>
        <taxon>Giardiinae</taxon>
        <taxon>Giardia</taxon>
    </lineage>
</organism>
<evidence type="ECO:0000256" key="2">
    <source>
        <dbReference type="SAM" id="MobiDB-lite"/>
    </source>
</evidence>
<feature type="compositionally biased region" description="Acidic residues" evidence="2">
    <location>
        <begin position="258"/>
        <end position="279"/>
    </location>
</feature>
<gene>
    <name evidence="3" type="ORF">DHA2_152657</name>
</gene>
<dbReference type="VEuPathDB" id="GiardiaDB:GL50803_0013227"/>
<feature type="region of interest" description="Disordered" evidence="2">
    <location>
        <begin position="255"/>
        <end position="279"/>
    </location>
</feature>
<evidence type="ECO:0000256" key="1">
    <source>
        <dbReference type="SAM" id="Coils"/>
    </source>
</evidence>
<accession>V6TFR1</accession>
<dbReference type="EMBL" id="AHGT01000024">
    <property type="protein sequence ID" value="ESU37606.1"/>
    <property type="molecule type" value="Genomic_DNA"/>
</dbReference>
<dbReference type="Proteomes" id="UP000018320">
    <property type="component" value="Unassembled WGS sequence"/>
</dbReference>
<feature type="non-terminal residue" evidence="3">
    <location>
        <position position="1"/>
    </location>
</feature>
<evidence type="ECO:0000313" key="4">
    <source>
        <dbReference type="Proteomes" id="UP000018320"/>
    </source>
</evidence>
<reference evidence="4" key="1">
    <citation type="submission" date="2012-02" db="EMBL/GenBank/DDBJ databases">
        <title>Genome sequencing of Giardia lamblia Genotypes A2 and B isolates (DH and GS) and comparative analysis with the genomes of Genotypes A1 and E (WB and Pig).</title>
        <authorList>
            <person name="Adam R."/>
            <person name="Dahlstrom E."/>
            <person name="Martens C."/>
            <person name="Bruno D."/>
            <person name="Barbian K."/>
            <person name="Porcella S.F."/>
            <person name="Nash T."/>
        </authorList>
    </citation>
    <scope>NUCLEOTIDE SEQUENCE</scope>
    <source>
        <strain evidence="4">DH</strain>
    </source>
</reference>